<dbReference type="Pfam" id="PF13489">
    <property type="entry name" value="Methyltransf_23"/>
    <property type="match status" value="1"/>
</dbReference>
<dbReference type="EMBL" id="SWMU01000002">
    <property type="protein sequence ID" value="TKS56639.1"/>
    <property type="molecule type" value="Genomic_DNA"/>
</dbReference>
<name>A0A4U5TQY6_9FLAO</name>
<keyword evidence="2" id="KW-1185">Reference proteome</keyword>
<dbReference type="SUPFAM" id="SSF53335">
    <property type="entry name" value="S-adenosyl-L-methionine-dependent methyltransferases"/>
    <property type="match status" value="1"/>
</dbReference>
<dbReference type="OrthoDB" id="8773442at2"/>
<dbReference type="RefSeq" id="WP_138931741.1">
    <property type="nucleotide sequence ID" value="NZ_SWMU01000002.1"/>
</dbReference>
<dbReference type="PANTHER" id="PTHR43861">
    <property type="entry name" value="TRANS-ACONITATE 2-METHYLTRANSFERASE-RELATED"/>
    <property type="match status" value="1"/>
</dbReference>
<evidence type="ECO:0000313" key="1">
    <source>
        <dbReference type="EMBL" id="TKS56639.1"/>
    </source>
</evidence>
<proteinExistence type="predicted"/>
<keyword evidence="1" id="KW-0489">Methyltransferase</keyword>
<dbReference type="GO" id="GO:0032259">
    <property type="term" value="P:methylation"/>
    <property type="evidence" value="ECO:0007669"/>
    <property type="project" value="UniProtKB-KW"/>
</dbReference>
<reference evidence="1 2" key="1">
    <citation type="submission" date="2019-04" db="EMBL/GenBank/DDBJ databases">
        <title>Psychroflexus halotolerans sp. nov., isolated from a marine solar saltern.</title>
        <authorList>
            <person name="Feng X."/>
        </authorList>
    </citation>
    <scope>NUCLEOTIDE SEQUENCE [LARGE SCALE GENOMIC DNA]</scope>
    <source>
        <strain evidence="1 2">WDS2C27</strain>
    </source>
</reference>
<comment type="caution">
    <text evidence="1">The sequence shown here is derived from an EMBL/GenBank/DDBJ whole genome shotgun (WGS) entry which is preliminary data.</text>
</comment>
<accession>A0A4U5TQY6</accession>
<keyword evidence="1" id="KW-0808">Transferase</keyword>
<dbReference type="CDD" id="cd02440">
    <property type="entry name" value="AdoMet_MTases"/>
    <property type="match status" value="1"/>
</dbReference>
<dbReference type="Proteomes" id="UP000306552">
    <property type="component" value="Unassembled WGS sequence"/>
</dbReference>
<organism evidence="1 2">
    <name type="scientific">Mesohalobacter halotolerans</name>
    <dbReference type="NCBI Taxonomy" id="1883405"/>
    <lineage>
        <taxon>Bacteria</taxon>
        <taxon>Pseudomonadati</taxon>
        <taxon>Bacteroidota</taxon>
        <taxon>Flavobacteriia</taxon>
        <taxon>Flavobacteriales</taxon>
        <taxon>Flavobacteriaceae</taxon>
        <taxon>Mesohalobacter</taxon>
    </lineage>
</organism>
<sequence>MNYINKEKGYYVNERAEMLDFFPKEAKTVLDVGCGQGTFAQQIKEMYKTETWGIEYMSSHAMEADKILDKVFSGACEDFLEDLPDNYFDVIYFNDVLEHLVDPYNVLKKIKSKLTTTGIIISSIPNIRYHNSMRMFLFDKDWKYEDSGVMDHTHMRFFTKKSIKRMFKETGYKILENKGINKSKSIKPYLMNLFLLCSASDIFYPQFATVVSTSD</sequence>
<evidence type="ECO:0000313" key="2">
    <source>
        <dbReference type="Proteomes" id="UP000306552"/>
    </source>
</evidence>
<gene>
    <name evidence="1" type="ORF">FCN74_06300</name>
</gene>
<dbReference type="AlphaFoldDB" id="A0A4U5TQY6"/>
<dbReference type="InterPro" id="IPR029063">
    <property type="entry name" value="SAM-dependent_MTases_sf"/>
</dbReference>
<dbReference type="Gene3D" id="3.40.50.150">
    <property type="entry name" value="Vaccinia Virus protein VP39"/>
    <property type="match status" value="1"/>
</dbReference>
<dbReference type="GO" id="GO:0008168">
    <property type="term" value="F:methyltransferase activity"/>
    <property type="evidence" value="ECO:0007669"/>
    <property type="project" value="UniProtKB-KW"/>
</dbReference>
<dbReference type="PANTHER" id="PTHR43861:SF6">
    <property type="entry name" value="METHYLTRANSFERASE TYPE 11"/>
    <property type="match status" value="1"/>
</dbReference>
<protein>
    <submittedName>
        <fullName evidence="1">Class I SAM-dependent methyltransferase</fullName>
    </submittedName>
</protein>